<feature type="domain" description="DUF6924" evidence="1">
    <location>
        <begin position="8"/>
        <end position="118"/>
    </location>
</feature>
<dbReference type="InterPro" id="IPR053832">
    <property type="entry name" value="DUF6924"/>
</dbReference>
<keyword evidence="3" id="KW-1185">Reference proteome</keyword>
<evidence type="ECO:0000313" key="2">
    <source>
        <dbReference type="EMBL" id="KAK9696623.1"/>
    </source>
</evidence>
<proteinExistence type="predicted"/>
<dbReference type="Pfam" id="PF21962">
    <property type="entry name" value="DUF6924"/>
    <property type="match status" value="1"/>
</dbReference>
<evidence type="ECO:0000259" key="1">
    <source>
        <dbReference type="Pfam" id="PF21962"/>
    </source>
</evidence>
<dbReference type="Proteomes" id="UP001479436">
    <property type="component" value="Unassembled WGS sequence"/>
</dbReference>
<reference evidence="2 3" key="1">
    <citation type="submission" date="2023-04" db="EMBL/GenBank/DDBJ databases">
        <title>Genome of Basidiobolus ranarum AG-B5.</title>
        <authorList>
            <person name="Stajich J.E."/>
            <person name="Carter-House D."/>
            <person name="Gryganskyi A."/>
        </authorList>
    </citation>
    <scope>NUCLEOTIDE SEQUENCE [LARGE SCALE GENOMIC DNA]</scope>
    <source>
        <strain evidence="2 3">AG-B5</strain>
    </source>
</reference>
<dbReference type="EMBL" id="JASJQH010007940">
    <property type="protein sequence ID" value="KAK9696623.1"/>
    <property type="molecule type" value="Genomic_DNA"/>
</dbReference>
<gene>
    <name evidence="2" type="ORF">K7432_012355</name>
</gene>
<protein>
    <recommendedName>
        <fullName evidence="1">DUF6924 domain-containing protein</fullName>
    </recommendedName>
</protein>
<sequence>MSDIVCYLTDFSNATKWKQLKQKTQEGEFPCPITFIEDKQYEHSSVTNLINIQNEEEYITVADKRTLEDETFVVVDVSTKESFRCSVLHLWSPLCNLSISNMSFEEFLESVDKDGVFIPF</sequence>
<organism evidence="2 3">
    <name type="scientific">Basidiobolus ranarum</name>
    <dbReference type="NCBI Taxonomy" id="34480"/>
    <lineage>
        <taxon>Eukaryota</taxon>
        <taxon>Fungi</taxon>
        <taxon>Fungi incertae sedis</taxon>
        <taxon>Zoopagomycota</taxon>
        <taxon>Entomophthoromycotina</taxon>
        <taxon>Basidiobolomycetes</taxon>
        <taxon>Basidiobolales</taxon>
        <taxon>Basidiobolaceae</taxon>
        <taxon>Basidiobolus</taxon>
    </lineage>
</organism>
<name>A0ABR2VSD2_9FUNG</name>
<comment type="caution">
    <text evidence="2">The sequence shown here is derived from an EMBL/GenBank/DDBJ whole genome shotgun (WGS) entry which is preliminary data.</text>
</comment>
<evidence type="ECO:0000313" key="3">
    <source>
        <dbReference type="Proteomes" id="UP001479436"/>
    </source>
</evidence>
<accession>A0ABR2VSD2</accession>